<reference evidence="3" key="1">
    <citation type="journal article" date="2019" name="Int. J. Syst. Evol. Microbiol.">
        <title>The Global Catalogue of Microorganisms (GCM) 10K type strain sequencing project: providing services to taxonomists for standard genome sequencing and annotation.</title>
        <authorList>
            <consortium name="The Broad Institute Genomics Platform"/>
            <consortium name="The Broad Institute Genome Sequencing Center for Infectious Disease"/>
            <person name="Wu L."/>
            <person name="Ma J."/>
        </authorList>
    </citation>
    <scope>NUCLEOTIDE SEQUENCE [LARGE SCALE GENOMIC DNA]</scope>
    <source>
        <strain evidence="3">CGMCC 4.7367</strain>
    </source>
</reference>
<dbReference type="Proteomes" id="UP000605568">
    <property type="component" value="Unassembled WGS sequence"/>
</dbReference>
<sequence length="173" mass="17773">MLMKIFAPVEAPRWVLLGRRAAAGLGLGRGRGAGDSALAFAGVVRTVGRSATGLAARGGSVRPTDTRRGSARLEDSRRGGSVRFGGSRRGGSLRLADSRRGGSERFGGSRRGGSARFGCLRGGSEPRGGTCGRRGWPAWGRGVAEGRLGFPFGSPGRGGRLSTPTPLGAFGYT</sequence>
<evidence type="ECO:0000256" key="1">
    <source>
        <dbReference type="SAM" id="MobiDB-lite"/>
    </source>
</evidence>
<protein>
    <submittedName>
        <fullName evidence="2">Uncharacterized protein</fullName>
    </submittedName>
</protein>
<gene>
    <name evidence="2" type="ORF">GCM10017774_52530</name>
</gene>
<accession>A0ABQ3ML77</accession>
<feature type="compositionally biased region" description="Low complexity" evidence="1">
    <location>
        <begin position="79"/>
        <end position="95"/>
    </location>
</feature>
<comment type="caution">
    <text evidence="2">The sequence shown here is derived from an EMBL/GenBank/DDBJ whole genome shotgun (WGS) entry which is preliminary data.</text>
</comment>
<feature type="compositionally biased region" description="Basic and acidic residues" evidence="1">
    <location>
        <begin position="64"/>
        <end position="78"/>
    </location>
</feature>
<keyword evidence="3" id="KW-1185">Reference proteome</keyword>
<name>A0ABQ3ML77_9PSEU</name>
<evidence type="ECO:0000313" key="2">
    <source>
        <dbReference type="EMBL" id="GHH47774.1"/>
    </source>
</evidence>
<proteinExistence type="predicted"/>
<feature type="region of interest" description="Disordered" evidence="1">
    <location>
        <begin position="55"/>
        <end position="134"/>
    </location>
</feature>
<dbReference type="EMBL" id="BNAR01000008">
    <property type="protein sequence ID" value="GHH47774.1"/>
    <property type="molecule type" value="Genomic_DNA"/>
</dbReference>
<evidence type="ECO:0000313" key="3">
    <source>
        <dbReference type="Proteomes" id="UP000605568"/>
    </source>
</evidence>
<feature type="region of interest" description="Disordered" evidence="1">
    <location>
        <begin position="154"/>
        <end position="173"/>
    </location>
</feature>
<organism evidence="2 3">
    <name type="scientific">Lentzea cavernae</name>
    <dbReference type="NCBI Taxonomy" id="2020703"/>
    <lineage>
        <taxon>Bacteria</taxon>
        <taxon>Bacillati</taxon>
        <taxon>Actinomycetota</taxon>
        <taxon>Actinomycetes</taxon>
        <taxon>Pseudonocardiales</taxon>
        <taxon>Pseudonocardiaceae</taxon>
        <taxon>Lentzea</taxon>
    </lineage>
</organism>